<keyword evidence="2" id="KW-0812">Transmembrane</keyword>
<organism evidence="3 4">
    <name type="scientific">Oldenlandia corymbosa var. corymbosa</name>
    <dbReference type="NCBI Taxonomy" id="529605"/>
    <lineage>
        <taxon>Eukaryota</taxon>
        <taxon>Viridiplantae</taxon>
        <taxon>Streptophyta</taxon>
        <taxon>Embryophyta</taxon>
        <taxon>Tracheophyta</taxon>
        <taxon>Spermatophyta</taxon>
        <taxon>Magnoliopsida</taxon>
        <taxon>eudicotyledons</taxon>
        <taxon>Gunneridae</taxon>
        <taxon>Pentapetalae</taxon>
        <taxon>asterids</taxon>
        <taxon>lamiids</taxon>
        <taxon>Gentianales</taxon>
        <taxon>Rubiaceae</taxon>
        <taxon>Rubioideae</taxon>
        <taxon>Spermacoceae</taxon>
        <taxon>Hedyotis-Oldenlandia complex</taxon>
        <taxon>Oldenlandia</taxon>
    </lineage>
</organism>
<keyword evidence="2" id="KW-1133">Transmembrane helix</keyword>
<evidence type="ECO:0000256" key="2">
    <source>
        <dbReference type="SAM" id="Phobius"/>
    </source>
</evidence>
<dbReference type="PANTHER" id="PTHR35719:SF5">
    <property type="entry name" value="T6K12.7 PROTEIN"/>
    <property type="match status" value="1"/>
</dbReference>
<accession>A0AAV1C690</accession>
<feature type="region of interest" description="Disordered" evidence="1">
    <location>
        <begin position="188"/>
        <end position="288"/>
    </location>
</feature>
<gene>
    <name evidence="3" type="ORF">OLC1_LOCUS3002</name>
</gene>
<dbReference type="PANTHER" id="PTHR35719">
    <property type="entry name" value="OS01G0680600 PROTEIN"/>
    <property type="match status" value="1"/>
</dbReference>
<dbReference type="EMBL" id="OX459118">
    <property type="protein sequence ID" value="CAI9090965.1"/>
    <property type="molecule type" value="Genomic_DNA"/>
</dbReference>
<evidence type="ECO:0000313" key="4">
    <source>
        <dbReference type="Proteomes" id="UP001161247"/>
    </source>
</evidence>
<dbReference type="Proteomes" id="UP001161247">
    <property type="component" value="Chromosome 1"/>
</dbReference>
<feature type="transmembrane region" description="Helical" evidence="2">
    <location>
        <begin position="137"/>
        <end position="155"/>
    </location>
</feature>
<feature type="compositionally biased region" description="Basic residues" evidence="1">
    <location>
        <begin position="192"/>
        <end position="202"/>
    </location>
</feature>
<feature type="compositionally biased region" description="Basic and acidic residues" evidence="1">
    <location>
        <begin position="258"/>
        <end position="268"/>
    </location>
</feature>
<reference evidence="3" key="1">
    <citation type="submission" date="2023-03" db="EMBL/GenBank/DDBJ databases">
        <authorList>
            <person name="Julca I."/>
        </authorList>
    </citation>
    <scope>NUCLEOTIDE SEQUENCE</scope>
</reference>
<evidence type="ECO:0000313" key="3">
    <source>
        <dbReference type="EMBL" id="CAI9090965.1"/>
    </source>
</evidence>
<feature type="transmembrane region" description="Helical" evidence="2">
    <location>
        <begin position="294"/>
        <end position="312"/>
    </location>
</feature>
<name>A0AAV1C690_OLDCO</name>
<keyword evidence="2" id="KW-0472">Membrane</keyword>
<sequence length="313" mass="35554">MGTGIVAPVLALLTPHPQFPFPIRYPRKSTNSQNYIARRRYSSAVKAGGRVGGSEWEKTQSGERPTYQDEFNYDYDEEEEFGFGKKSGKQRVWWSDDSSTKWWDTSGGGDEDDDDDEEDGFGVLEGSIGGFSSIFEVLRTFGWMVPAIIISLLLGTGANNALLMAVALPLAQSALSSVLDLIWERAPENRRPKSRSRNRKRPFSGASSGSKMRQKREQNTENDNNSGDYKSWVAADNVSERKDGGRARSFGGWDELDEQRRKEKERRTATSNKKRWETSQGKLSKRSKRRQTPLLVRLLIAFFPFLGFWTKLW</sequence>
<protein>
    <submittedName>
        <fullName evidence="3">OLC1v1025865C1</fullName>
    </submittedName>
</protein>
<dbReference type="AlphaFoldDB" id="A0AAV1C690"/>
<keyword evidence="4" id="KW-1185">Reference proteome</keyword>
<proteinExistence type="predicted"/>
<evidence type="ECO:0000256" key="1">
    <source>
        <dbReference type="SAM" id="MobiDB-lite"/>
    </source>
</evidence>
<feature type="region of interest" description="Disordered" evidence="1">
    <location>
        <begin position="50"/>
        <end position="69"/>
    </location>
</feature>